<evidence type="ECO:0000313" key="1">
    <source>
        <dbReference type="EMBL" id="QJA68103.1"/>
    </source>
</evidence>
<dbReference type="EMBL" id="MT141586">
    <property type="protein sequence ID" value="QJA68103.1"/>
    <property type="molecule type" value="Genomic_DNA"/>
</dbReference>
<proteinExistence type="predicted"/>
<sequence length="110" mass="13357">MSKQSSKELFEWYAQVAEQKLKEKFLHIETFKDCKDQTEFKNWILLKYIKYYGLRCTCDDCMDWEFHIASSHYHNCELYKFCHAINRSLEWAKFKEVEKKEVAGCNANCY</sequence>
<accession>A0A6M3JE11</accession>
<organism evidence="1">
    <name type="scientific">viral metagenome</name>
    <dbReference type="NCBI Taxonomy" id="1070528"/>
    <lineage>
        <taxon>unclassified sequences</taxon>
        <taxon>metagenomes</taxon>
        <taxon>organismal metagenomes</taxon>
    </lineage>
</organism>
<protein>
    <submittedName>
        <fullName evidence="1">Uncharacterized protein</fullName>
    </submittedName>
</protein>
<dbReference type="AlphaFoldDB" id="A0A6M3JE11"/>
<reference evidence="1" key="1">
    <citation type="submission" date="2020-03" db="EMBL/GenBank/DDBJ databases">
        <title>The deep terrestrial virosphere.</title>
        <authorList>
            <person name="Holmfeldt K."/>
            <person name="Nilsson E."/>
            <person name="Simone D."/>
            <person name="Lopez-Fernandez M."/>
            <person name="Wu X."/>
            <person name="de Brujin I."/>
            <person name="Lundin D."/>
            <person name="Andersson A."/>
            <person name="Bertilsson S."/>
            <person name="Dopson M."/>
        </authorList>
    </citation>
    <scope>NUCLEOTIDE SEQUENCE</scope>
    <source>
        <strain evidence="1">MM415A08542</strain>
    </source>
</reference>
<name>A0A6M3JE11_9ZZZZ</name>
<gene>
    <name evidence="1" type="ORF">MM415A08542_0008</name>
</gene>